<sequence length="37" mass="3952">MSVFRDRSLVLVLRFASGQSPSVVLEQFLAGTDPGDG</sequence>
<proteinExistence type="predicted"/>
<gene>
    <name evidence="1" type="ORF">SAMN05446927_7708</name>
</gene>
<accession>A0A7Z7IGU8</accession>
<organism evidence="1 2">
    <name type="scientific">Caballeronia arationis</name>
    <dbReference type="NCBI Taxonomy" id="1777142"/>
    <lineage>
        <taxon>Bacteria</taxon>
        <taxon>Pseudomonadati</taxon>
        <taxon>Pseudomonadota</taxon>
        <taxon>Betaproteobacteria</taxon>
        <taxon>Burkholderiales</taxon>
        <taxon>Burkholderiaceae</taxon>
        <taxon>Caballeronia</taxon>
    </lineage>
</organism>
<dbReference type="AlphaFoldDB" id="A0A7Z7IGU8"/>
<protein>
    <submittedName>
        <fullName evidence="1">Uncharacterized protein</fullName>
    </submittedName>
</protein>
<evidence type="ECO:0000313" key="2">
    <source>
        <dbReference type="Proteomes" id="UP000219522"/>
    </source>
</evidence>
<dbReference type="EMBL" id="OCSU01000003">
    <property type="protein sequence ID" value="SOE89057.1"/>
    <property type="molecule type" value="Genomic_DNA"/>
</dbReference>
<dbReference type="Proteomes" id="UP000219522">
    <property type="component" value="Unassembled WGS sequence"/>
</dbReference>
<reference evidence="1 2" key="1">
    <citation type="submission" date="2017-09" db="EMBL/GenBank/DDBJ databases">
        <authorList>
            <person name="Varghese N."/>
            <person name="Submissions S."/>
        </authorList>
    </citation>
    <scope>NUCLEOTIDE SEQUENCE [LARGE SCALE GENOMIC DNA]</scope>
    <source>
        <strain evidence="1 2">OK806</strain>
    </source>
</reference>
<comment type="caution">
    <text evidence="1">The sequence shown here is derived from an EMBL/GenBank/DDBJ whole genome shotgun (WGS) entry which is preliminary data.</text>
</comment>
<evidence type="ECO:0000313" key="1">
    <source>
        <dbReference type="EMBL" id="SOE89057.1"/>
    </source>
</evidence>
<keyword evidence="2" id="KW-1185">Reference proteome</keyword>
<name>A0A7Z7IGU8_9BURK</name>